<dbReference type="AlphaFoldDB" id="A0A163RZP3"/>
<dbReference type="Pfam" id="PF05532">
    <property type="entry name" value="CsbD"/>
    <property type="match status" value="1"/>
</dbReference>
<dbReference type="SUPFAM" id="SSF69047">
    <property type="entry name" value="Hypothetical protein YjbJ"/>
    <property type="match status" value="1"/>
</dbReference>
<accession>A0A163RZP3</accession>
<dbReference type="InterPro" id="IPR050423">
    <property type="entry name" value="UPF0337_stress_rsp"/>
</dbReference>
<reference evidence="4" key="1">
    <citation type="submission" date="2016-01" db="EMBL/GenBank/DDBJ databases">
        <title>Draft genome of Chromobacterium sp. F49.</title>
        <authorList>
            <person name="Hong K.W."/>
        </authorList>
    </citation>
    <scope>NUCLEOTIDE SEQUENCE [LARGE SCALE GENOMIC DNA]</scope>
    <source>
        <strain evidence="4">P7IIIA</strain>
    </source>
</reference>
<gene>
    <name evidence="3" type="ORF">AWM68_18890</name>
</gene>
<dbReference type="PANTHER" id="PTHR34977:SF1">
    <property type="entry name" value="UPF0337 PROTEIN YJBJ"/>
    <property type="match status" value="1"/>
</dbReference>
<comment type="caution">
    <text evidence="3">The sequence shown here is derived from an EMBL/GenBank/DDBJ whole genome shotgun (WGS) entry which is preliminary data.</text>
</comment>
<dbReference type="PANTHER" id="PTHR34977">
    <property type="entry name" value="UPF0337 PROTEIN YJBJ"/>
    <property type="match status" value="1"/>
</dbReference>
<dbReference type="RefSeq" id="WP_066239214.1">
    <property type="nucleotide sequence ID" value="NZ_LRFC01000008.1"/>
</dbReference>
<dbReference type="InterPro" id="IPR026042">
    <property type="entry name" value="YjbJ"/>
</dbReference>
<feature type="domain" description="CsbD-like" evidence="2">
    <location>
        <begin position="4"/>
        <end position="56"/>
    </location>
</feature>
<protein>
    <submittedName>
        <fullName evidence="3">General stress protein CsbD</fullName>
    </submittedName>
</protein>
<dbReference type="EMBL" id="LRFC01000008">
    <property type="protein sequence ID" value="KZE67832.1"/>
    <property type="molecule type" value="Genomic_DNA"/>
</dbReference>
<dbReference type="OrthoDB" id="9796058at2"/>
<proteinExistence type="inferred from homology"/>
<evidence type="ECO:0000313" key="3">
    <source>
        <dbReference type="EMBL" id="KZE67832.1"/>
    </source>
</evidence>
<dbReference type="PIRSF" id="PIRSF039008">
    <property type="entry name" value="YjbJ"/>
    <property type="match status" value="1"/>
</dbReference>
<name>A0A163RZP3_9BACL</name>
<evidence type="ECO:0000313" key="4">
    <source>
        <dbReference type="Proteomes" id="UP000076567"/>
    </source>
</evidence>
<dbReference type="Proteomes" id="UP000076567">
    <property type="component" value="Unassembled WGS sequence"/>
</dbReference>
<dbReference type="InterPro" id="IPR008462">
    <property type="entry name" value="CsbD"/>
</dbReference>
<evidence type="ECO:0000259" key="2">
    <source>
        <dbReference type="Pfam" id="PF05532"/>
    </source>
</evidence>
<evidence type="ECO:0000256" key="1">
    <source>
        <dbReference type="ARBA" id="ARBA00009129"/>
    </source>
</evidence>
<organism evidence="3 4">
    <name type="scientific">Fictibacillus phosphorivorans</name>
    <dbReference type="NCBI Taxonomy" id="1221500"/>
    <lineage>
        <taxon>Bacteria</taxon>
        <taxon>Bacillati</taxon>
        <taxon>Bacillota</taxon>
        <taxon>Bacilli</taxon>
        <taxon>Bacillales</taxon>
        <taxon>Fictibacillaceae</taxon>
        <taxon>Fictibacillus</taxon>
    </lineage>
</organism>
<sequence length="68" mass="8320">MKNDTMEGKWKQFKGEAKKQWGNLTDDDYDQAQGDREKMIGKIQERHGRSREDAEREYDDWYSRIEQY</sequence>
<dbReference type="Gene3D" id="1.10.1470.10">
    <property type="entry name" value="YjbJ"/>
    <property type="match status" value="1"/>
</dbReference>
<dbReference type="InterPro" id="IPR036629">
    <property type="entry name" value="YjbJ_sf"/>
</dbReference>
<comment type="similarity">
    <text evidence="1">Belongs to the UPF0337 (CsbD) family.</text>
</comment>
<keyword evidence="4" id="KW-1185">Reference proteome</keyword>